<sequence>MDLAGTHLTSAFVVSMRCDNSVRVLTSFQRAFGWNPAAFVACRGVFVACSALTKTLALRGYRPGLGPAAEILSLRRQSKYSKKGDPGVAAPSGYPFMQYKKWEMPETRSPCRAHNRLQAIAVSQAKCMHFETPATPQTRAFLDPFSVLHKRRLHMGTAESQKQPQRQTQQQQQQQRACSLTLFPHKHIHPVTPKPDKVKIAASSPTLHSQPS</sequence>
<name>A0A318J1L2_9BURK</name>
<feature type="region of interest" description="Disordered" evidence="1">
    <location>
        <begin position="156"/>
        <end position="212"/>
    </location>
</feature>
<dbReference type="Proteomes" id="UP000247792">
    <property type="component" value="Unassembled WGS sequence"/>
</dbReference>
<keyword evidence="3" id="KW-1185">Reference proteome</keyword>
<gene>
    <name evidence="2" type="ORF">DFR42_10563</name>
</gene>
<feature type="compositionally biased region" description="Polar residues" evidence="1">
    <location>
        <begin position="203"/>
        <end position="212"/>
    </location>
</feature>
<evidence type="ECO:0000313" key="3">
    <source>
        <dbReference type="Proteomes" id="UP000247792"/>
    </source>
</evidence>
<dbReference type="EMBL" id="QJKB01000005">
    <property type="protein sequence ID" value="PXX42405.1"/>
    <property type="molecule type" value="Genomic_DNA"/>
</dbReference>
<dbReference type="AlphaFoldDB" id="A0A318J1L2"/>
<evidence type="ECO:0000313" key="2">
    <source>
        <dbReference type="EMBL" id="PXX42405.1"/>
    </source>
</evidence>
<evidence type="ECO:0000256" key="1">
    <source>
        <dbReference type="SAM" id="MobiDB-lite"/>
    </source>
</evidence>
<feature type="compositionally biased region" description="Low complexity" evidence="1">
    <location>
        <begin position="161"/>
        <end position="175"/>
    </location>
</feature>
<comment type="caution">
    <text evidence="2">The sequence shown here is derived from an EMBL/GenBank/DDBJ whole genome shotgun (WGS) entry which is preliminary data.</text>
</comment>
<accession>A0A318J1L2</accession>
<protein>
    <submittedName>
        <fullName evidence="2">Uncharacterized protein</fullName>
    </submittedName>
</protein>
<organism evidence="2 3">
    <name type="scientific">Undibacterium pigrum</name>
    <dbReference type="NCBI Taxonomy" id="401470"/>
    <lineage>
        <taxon>Bacteria</taxon>
        <taxon>Pseudomonadati</taxon>
        <taxon>Pseudomonadota</taxon>
        <taxon>Betaproteobacteria</taxon>
        <taxon>Burkholderiales</taxon>
        <taxon>Oxalobacteraceae</taxon>
        <taxon>Undibacterium</taxon>
    </lineage>
</organism>
<proteinExistence type="predicted"/>
<reference evidence="2 3" key="1">
    <citation type="submission" date="2018-05" db="EMBL/GenBank/DDBJ databases">
        <title>Genomic Encyclopedia of Type Strains, Phase IV (KMG-IV): sequencing the most valuable type-strain genomes for metagenomic binning, comparative biology and taxonomic classification.</title>
        <authorList>
            <person name="Goeker M."/>
        </authorList>
    </citation>
    <scope>NUCLEOTIDE SEQUENCE [LARGE SCALE GENOMIC DNA]</scope>
    <source>
        <strain evidence="2 3">DSM 19792</strain>
    </source>
</reference>